<dbReference type="EMBL" id="CAEKKB010000005">
    <property type="protein sequence ID" value="CAB4310673.1"/>
    <property type="molecule type" value="Genomic_DNA"/>
</dbReference>
<name>A0A6J5XDX9_PRUAR</name>
<proteinExistence type="predicted"/>
<gene>
    <name evidence="1" type="ORF">ORAREDHAP_LOCUS32637</name>
</gene>
<evidence type="ECO:0000313" key="1">
    <source>
        <dbReference type="EMBL" id="CAB4310673.1"/>
    </source>
</evidence>
<accession>A0A6J5XDX9</accession>
<sequence length="141" mass="15744">MKKGVEFVHKCSKILPEPSLATVALNVHGTQDVILETFGSSRKIEEGVKLVEGSGVGTRNGKETFDSTTNMQGTRDENETLVSLREAANKQIKGIRVVEIQAADVQLKLLDWMIDSKDNKQGMDMEQKMVSDNFSFQQERK</sequence>
<reference evidence="2" key="1">
    <citation type="journal article" date="2020" name="Genome Biol.">
        <title>Gamete binning: chromosome-level and haplotype-resolved genome assembly enabled by high-throughput single-cell sequencing of gamete genomes.</title>
        <authorList>
            <person name="Campoy J.A."/>
            <person name="Sun H."/>
            <person name="Goel M."/>
            <person name="Jiao W.-B."/>
            <person name="Folz-Donahue K."/>
            <person name="Wang N."/>
            <person name="Rubio M."/>
            <person name="Liu C."/>
            <person name="Kukat C."/>
            <person name="Ruiz D."/>
            <person name="Huettel B."/>
            <person name="Schneeberger K."/>
        </authorList>
    </citation>
    <scope>NUCLEOTIDE SEQUENCE [LARGE SCALE GENOMIC DNA]</scope>
    <source>
        <strain evidence="2">cv. Rojo Pasion</strain>
    </source>
</reference>
<organism evidence="1 2">
    <name type="scientific">Prunus armeniaca</name>
    <name type="common">Apricot</name>
    <name type="synonym">Armeniaca vulgaris</name>
    <dbReference type="NCBI Taxonomy" id="36596"/>
    <lineage>
        <taxon>Eukaryota</taxon>
        <taxon>Viridiplantae</taxon>
        <taxon>Streptophyta</taxon>
        <taxon>Embryophyta</taxon>
        <taxon>Tracheophyta</taxon>
        <taxon>Spermatophyta</taxon>
        <taxon>Magnoliopsida</taxon>
        <taxon>eudicotyledons</taxon>
        <taxon>Gunneridae</taxon>
        <taxon>Pentapetalae</taxon>
        <taxon>rosids</taxon>
        <taxon>fabids</taxon>
        <taxon>Rosales</taxon>
        <taxon>Rosaceae</taxon>
        <taxon>Amygdaloideae</taxon>
        <taxon>Amygdaleae</taxon>
        <taxon>Prunus</taxon>
    </lineage>
</organism>
<keyword evidence="2" id="KW-1185">Reference proteome</keyword>
<dbReference type="Proteomes" id="UP000507245">
    <property type="component" value="Unassembled WGS sequence"/>
</dbReference>
<protein>
    <submittedName>
        <fullName evidence="1">Uncharacterized protein</fullName>
    </submittedName>
</protein>
<dbReference type="AlphaFoldDB" id="A0A6J5XDX9"/>
<evidence type="ECO:0000313" key="2">
    <source>
        <dbReference type="Proteomes" id="UP000507245"/>
    </source>
</evidence>